<organism evidence="1 2">
    <name type="scientific">Amycolatopsis minnesotensis</name>
    <dbReference type="NCBI Taxonomy" id="337894"/>
    <lineage>
        <taxon>Bacteria</taxon>
        <taxon>Bacillati</taxon>
        <taxon>Actinomycetota</taxon>
        <taxon>Actinomycetes</taxon>
        <taxon>Pseudonocardiales</taxon>
        <taxon>Pseudonocardiaceae</taxon>
        <taxon>Amycolatopsis</taxon>
    </lineage>
</organism>
<sequence length="68" mass="7406">MVKVGTDSGGFAPPSLPGAAVDVLRDVRREHRPLLFTIAYEIPGRVTGRVRPAHHDQAKVLSPVWTCC</sequence>
<evidence type="ECO:0000313" key="2">
    <source>
        <dbReference type="Proteomes" id="UP001501116"/>
    </source>
</evidence>
<evidence type="ECO:0000313" key="1">
    <source>
        <dbReference type="EMBL" id="GAA1967933.1"/>
    </source>
</evidence>
<keyword evidence="2" id="KW-1185">Reference proteome</keyword>
<reference evidence="2" key="1">
    <citation type="journal article" date="2019" name="Int. J. Syst. Evol. Microbiol.">
        <title>The Global Catalogue of Microorganisms (GCM) 10K type strain sequencing project: providing services to taxonomists for standard genome sequencing and annotation.</title>
        <authorList>
            <consortium name="The Broad Institute Genomics Platform"/>
            <consortium name="The Broad Institute Genome Sequencing Center for Infectious Disease"/>
            <person name="Wu L."/>
            <person name="Ma J."/>
        </authorList>
    </citation>
    <scope>NUCLEOTIDE SEQUENCE [LARGE SCALE GENOMIC DNA]</scope>
    <source>
        <strain evidence="2">JCM 14545</strain>
    </source>
</reference>
<dbReference type="EMBL" id="BAAANN010000018">
    <property type="protein sequence ID" value="GAA1967933.1"/>
    <property type="molecule type" value="Genomic_DNA"/>
</dbReference>
<comment type="caution">
    <text evidence="1">The sequence shown here is derived from an EMBL/GenBank/DDBJ whole genome shotgun (WGS) entry which is preliminary data.</text>
</comment>
<gene>
    <name evidence="1" type="ORF">GCM10009754_45920</name>
</gene>
<name>A0ABP5CTX2_9PSEU</name>
<accession>A0ABP5CTX2</accession>
<dbReference type="Proteomes" id="UP001501116">
    <property type="component" value="Unassembled WGS sequence"/>
</dbReference>
<proteinExistence type="predicted"/>
<protein>
    <submittedName>
        <fullName evidence="1">Uncharacterized protein</fullName>
    </submittedName>
</protein>